<dbReference type="STRING" id="1685010.A0O34_00490"/>
<keyword evidence="1" id="KW-0472">Membrane</keyword>
<keyword evidence="3" id="KW-1185">Reference proteome</keyword>
<dbReference type="KEGG" id="chh:A0O34_00490"/>
<dbReference type="AlphaFoldDB" id="A0A172XQE0"/>
<sequence length="149" mass="17481">MKPVLEEAIFNAEDLLKFSYSENVEDVKIEVIRLTDTATIYINAILHHTSKKRNTGFKEVLYPYRADFKIIDAFTDKIDVGVSFLGKKLSIEQYRADADYKIIQEKLSVLESQLIPQLERKQENKKRKTIIILIMIFIFSILCLWIVFF</sequence>
<gene>
    <name evidence="2" type="ORF">A0O34_00490</name>
</gene>
<evidence type="ECO:0000313" key="2">
    <source>
        <dbReference type="EMBL" id="ANF49124.1"/>
    </source>
</evidence>
<feature type="transmembrane region" description="Helical" evidence="1">
    <location>
        <begin position="130"/>
        <end position="148"/>
    </location>
</feature>
<dbReference type="EMBL" id="CP015199">
    <property type="protein sequence ID" value="ANF49124.1"/>
    <property type="molecule type" value="Genomic_DNA"/>
</dbReference>
<dbReference type="Proteomes" id="UP000077824">
    <property type="component" value="Chromosome"/>
</dbReference>
<evidence type="ECO:0000256" key="1">
    <source>
        <dbReference type="SAM" id="Phobius"/>
    </source>
</evidence>
<dbReference type="RefSeq" id="WP_066750052.1">
    <property type="nucleotide sequence ID" value="NZ_CP015199.1"/>
</dbReference>
<name>A0A172XQE0_9FLAO</name>
<accession>A0A172XQE0</accession>
<keyword evidence="1" id="KW-0812">Transmembrane</keyword>
<reference evidence="2 3" key="1">
    <citation type="submission" date="2016-04" db="EMBL/GenBank/DDBJ databases">
        <title>Complete Genome Sequence of Chryseobacterium sp. IHBB 10212.</title>
        <authorList>
            <person name="Pal M."/>
            <person name="Swarnkar M.K."/>
            <person name="Kaushal K."/>
            <person name="Chhibber S."/>
            <person name="Singh A.K."/>
            <person name="Gulati A."/>
        </authorList>
    </citation>
    <scope>NUCLEOTIDE SEQUENCE [LARGE SCALE GENOMIC DNA]</scope>
    <source>
        <strain evidence="2 3">IHBB 10212</strain>
    </source>
</reference>
<organism evidence="2 3">
    <name type="scientific">Chryseobacterium glaciei</name>
    <dbReference type="NCBI Taxonomy" id="1685010"/>
    <lineage>
        <taxon>Bacteria</taxon>
        <taxon>Pseudomonadati</taxon>
        <taxon>Bacteroidota</taxon>
        <taxon>Flavobacteriia</taxon>
        <taxon>Flavobacteriales</taxon>
        <taxon>Weeksellaceae</taxon>
        <taxon>Chryseobacterium group</taxon>
        <taxon>Chryseobacterium</taxon>
    </lineage>
</organism>
<keyword evidence="1" id="KW-1133">Transmembrane helix</keyword>
<protein>
    <submittedName>
        <fullName evidence="2">Uncharacterized protein</fullName>
    </submittedName>
</protein>
<proteinExistence type="predicted"/>
<evidence type="ECO:0000313" key="3">
    <source>
        <dbReference type="Proteomes" id="UP000077824"/>
    </source>
</evidence>
<dbReference type="OrthoDB" id="1434826at2"/>